<reference evidence="7" key="2">
    <citation type="submission" date="2025-08" db="UniProtKB">
        <authorList>
            <consortium name="Ensembl"/>
        </authorList>
    </citation>
    <scope>IDENTIFICATION</scope>
</reference>
<dbReference type="GO" id="GO:0005814">
    <property type="term" value="C:centriole"/>
    <property type="evidence" value="ECO:0007669"/>
    <property type="project" value="UniProtKB-SubCell"/>
</dbReference>
<evidence type="ECO:0000256" key="6">
    <source>
        <dbReference type="SAM" id="MobiDB-lite"/>
    </source>
</evidence>
<feature type="coiled-coil region" evidence="5">
    <location>
        <begin position="35"/>
        <end position="323"/>
    </location>
</feature>
<comment type="subcellular location">
    <subcellularLocation>
        <location evidence="1">Cytoplasm</location>
        <location evidence="1">Cytoskeleton</location>
        <location evidence="1">Microtubule organizing center</location>
        <location evidence="1">Centrosome</location>
        <location evidence="1">Centriole</location>
    </subcellularLocation>
</comment>
<evidence type="ECO:0000256" key="4">
    <source>
        <dbReference type="ARBA" id="ARBA00038123"/>
    </source>
</evidence>
<dbReference type="RefSeq" id="XP_018605698.2">
    <property type="nucleotide sequence ID" value="XM_018750182.2"/>
</dbReference>
<dbReference type="Ensembl" id="ENSSFOT00015000660.2">
    <property type="protein sequence ID" value="ENSSFOP00015000632.2"/>
    <property type="gene ID" value="ENSSFOG00015000509.2"/>
</dbReference>
<feature type="region of interest" description="Disordered" evidence="6">
    <location>
        <begin position="1"/>
        <end position="30"/>
    </location>
</feature>
<dbReference type="Gene3D" id="1.20.5.170">
    <property type="match status" value="1"/>
</dbReference>
<dbReference type="GeneTree" id="ENSGT00940000159205"/>
<evidence type="ECO:0000256" key="2">
    <source>
        <dbReference type="ARBA" id="ARBA00022490"/>
    </source>
</evidence>
<keyword evidence="3" id="KW-0206">Cytoskeleton</keyword>
<evidence type="ECO:0000313" key="7">
    <source>
        <dbReference type="Ensembl" id="ENSSFOP00015000632.2"/>
    </source>
</evidence>
<keyword evidence="8" id="KW-1185">Reference proteome</keyword>
<name>A0A8C9QQG4_SCLFO</name>
<comment type="similarity">
    <text evidence="4">Belongs to the CEP135/TSGA10 family.</text>
</comment>
<evidence type="ECO:0000256" key="1">
    <source>
        <dbReference type="ARBA" id="ARBA00004114"/>
    </source>
</evidence>
<evidence type="ECO:0000313" key="8">
    <source>
        <dbReference type="Proteomes" id="UP000694397"/>
    </source>
</evidence>
<sequence length="702" mass="81429">MQRTRRSCSPTRAPSTGRSPARAPPVKGGSYNSELMRILRERDEMQAMLDRYERHLSEVQANIKVLSTERDKISMQYQQAQEEIVQLRREMMKSKLPRSPKINMTVQTILKRLEAERDKLEADLRRMTTERDSLREQLKISQETAISNRAHLEQRVEDLQTTILTLEQERGEQKSRQTWMKEAVTRLEEEVHNWSSKMAVTEEELSKAKTECSILRLSNSQVENALSESQRKLTSKIAELQSTQERNKQMDKKNESLKQMLTGLREEVSTLQITLGELDQRRDTLQEQLEVKNTLLTTANEQLENKEKTMRSLQVSVEELEKSVRSIQGMLSEREHELDATQMRLNEVCKELTAAVKAKEAALRENTQLQADLEKSRLESQALKREADNSILEAMDLKRKIQDYVADISRMEDLLASKERECRELQESRRRMSIQAESWEEQARQAEGVASEMRLELLTSETERQKLKDKVEGLEASLQEALSAERSANSQVSQLNRSLLQAEEELRQAQSERTAAQSELEKTRQLCIKLDDSKELVLQELDSCRSEVELLRKQLVTERLSLRDLEAMLMSLREKEHQQLLNSQERQTELQLLRDKLSTAENIVSSQSREVAQIRTRSAQLEADLEMTKRQLSTERFERERAVQELRRQGLSTALRPSSPLAHRSHSPRTSWSPEHTYHGPSGHLLPERSLERSVILRDPYD</sequence>
<evidence type="ECO:0000256" key="5">
    <source>
        <dbReference type="SAM" id="Coils"/>
    </source>
</evidence>
<dbReference type="GeneID" id="108933244"/>
<dbReference type="SUPFAM" id="SSF57997">
    <property type="entry name" value="Tropomyosin"/>
    <property type="match status" value="1"/>
</dbReference>
<accession>A0A8C9QQG4</accession>
<dbReference type="Proteomes" id="UP000694397">
    <property type="component" value="Chromosome 1"/>
</dbReference>
<proteinExistence type="inferred from homology"/>
<feature type="coiled-coil region" evidence="5">
    <location>
        <begin position="359"/>
        <end position="554"/>
    </location>
</feature>
<gene>
    <name evidence="7" type="primary">TSGA10</name>
    <name evidence="7" type="synonym">tsga10</name>
</gene>
<feature type="compositionally biased region" description="Polar residues" evidence="6">
    <location>
        <begin position="7"/>
        <end position="18"/>
    </location>
</feature>
<dbReference type="InterPro" id="IPR051877">
    <property type="entry name" value="Centriole_BasalBody_StrucProt"/>
</dbReference>
<evidence type="ECO:0000256" key="3">
    <source>
        <dbReference type="ARBA" id="ARBA00023212"/>
    </source>
</evidence>
<dbReference type="PANTHER" id="PTHR20544:SF2">
    <property type="entry name" value="TESTIS SPECIFIC 10"/>
    <property type="match status" value="1"/>
</dbReference>
<feature type="coiled-coil region" evidence="5">
    <location>
        <begin position="590"/>
        <end position="631"/>
    </location>
</feature>
<dbReference type="AlphaFoldDB" id="A0A8C9QQG4"/>
<keyword evidence="5" id="KW-0175">Coiled coil</keyword>
<reference evidence="7" key="3">
    <citation type="submission" date="2025-09" db="UniProtKB">
        <authorList>
            <consortium name="Ensembl"/>
        </authorList>
    </citation>
    <scope>IDENTIFICATION</scope>
</reference>
<dbReference type="PANTHER" id="PTHR20544">
    <property type="entry name" value="CENTROSOMAL PROTEIN CEP135"/>
    <property type="match status" value="1"/>
</dbReference>
<protein>
    <submittedName>
        <fullName evidence="7">Testis specific, 10</fullName>
    </submittedName>
</protein>
<organism evidence="7 8">
    <name type="scientific">Scleropages formosus</name>
    <name type="common">Asian bonytongue</name>
    <name type="synonym">Osteoglossum formosum</name>
    <dbReference type="NCBI Taxonomy" id="113540"/>
    <lineage>
        <taxon>Eukaryota</taxon>
        <taxon>Metazoa</taxon>
        <taxon>Chordata</taxon>
        <taxon>Craniata</taxon>
        <taxon>Vertebrata</taxon>
        <taxon>Euteleostomi</taxon>
        <taxon>Actinopterygii</taxon>
        <taxon>Neopterygii</taxon>
        <taxon>Teleostei</taxon>
        <taxon>Osteoglossocephala</taxon>
        <taxon>Osteoglossomorpha</taxon>
        <taxon>Osteoglossiformes</taxon>
        <taxon>Osteoglossidae</taxon>
        <taxon>Scleropages</taxon>
    </lineage>
</organism>
<reference evidence="7 8" key="1">
    <citation type="submission" date="2019-04" db="EMBL/GenBank/DDBJ databases">
        <authorList>
            <consortium name="Wellcome Sanger Institute Data Sharing"/>
        </authorList>
    </citation>
    <scope>NUCLEOTIDE SEQUENCE [LARGE SCALE GENOMIC DNA]</scope>
</reference>
<dbReference type="OrthoDB" id="10254663at2759"/>
<feature type="region of interest" description="Disordered" evidence="6">
    <location>
        <begin position="649"/>
        <end position="702"/>
    </location>
</feature>
<keyword evidence="2" id="KW-0963">Cytoplasm</keyword>
<dbReference type="CTD" id="80705"/>
<feature type="compositionally biased region" description="Basic and acidic residues" evidence="6">
    <location>
        <begin position="686"/>
        <end position="702"/>
    </location>
</feature>